<reference evidence="1 2" key="1">
    <citation type="submission" date="2020-12" db="EMBL/GenBank/DDBJ databases">
        <title>FDA dAtabase for Regulatory Grade micrObial Sequences (FDA-ARGOS): Supporting development and validation of Infectious Disease Dx tests.</title>
        <authorList>
            <person name="Sproer C."/>
            <person name="Gronow S."/>
            <person name="Severitt S."/>
            <person name="Schroder I."/>
            <person name="Tallon L."/>
            <person name="Sadzewicz L."/>
            <person name="Zhao X."/>
            <person name="Boylan J."/>
            <person name="Ott S."/>
            <person name="Bowen H."/>
            <person name="Vavikolanu K."/>
            <person name="Mehta A."/>
            <person name="Aluvathingal J."/>
            <person name="Nadendla S."/>
            <person name="Lowell S."/>
            <person name="Myers T."/>
            <person name="Yan Y."/>
            <person name="Sichtig H."/>
        </authorList>
    </citation>
    <scope>NUCLEOTIDE SEQUENCE [LARGE SCALE GENOMIC DNA]</scope>
    <source>
        <strain evidence="1 2">FDAARGOS_881</strain>
    </source>
</reference>
<dbReference type="EMBL" id="CP065713">
    <property type="protein sequence ID" value="QPT08581.1"/>
    <property type="molecule type" value="Genomic_DNA"/>
</dbReference>
<dbReference type="RefSeq" id="WP_197939118.1">
    <property type="nucleotide sequence ID" value="NZ_CP065713.1"/>
</dbReference>
<sequence>MERLHYPLRHPIPTAVGTEGSNGVITELQLAPRVKGRHMRATDQAKGPTEAKLLLIAALAGITRSEADELDEEDVMAIDALYGETSDLDLVAEALGLPAGSPPQLVIAAIHALKRENLNVPLDGGALQSPAGQPTGAPSSAT</sequence>
<name>A0A7T3A9E4_SPHPI</name>
<organism evidence="1 2">
    <name type="scientific">Sphingomonas paucimobilis</name>
    <name type="common">Pseudomonas paucimobilis</name>
    <dbReference type="NCBI Taxonomy" id="13689"/>
    <lineage>
        <taxon>Bacteria</taxon>
        <taxon>Pseudomonadati</taxon>
        <taxon>Pseudomonadota</taxon>
        <taxon>Alphaproteobacteria</taxon>
        <taxon>Sphingomonadales</taxon>
        <taxon>Sphingomonadaceae</taxon>
        <taxon>Sphingomonas</taxon>
    </lineage>
</organism>
<dbReference type="AlphaFoldDB" id="A0A7T3A9E4"/>
<gene>
    <name evidence="1" type="ORF">I6G38_17990</name>
</gene>
<protein>
    <submittedName>
        <fullName evidence="1">Uncharacterized protein</fullName>
    </submittedName>
</protein>
<evidence type="ECO:0000313" key="2">
    <source>
        <dbReference type="Proteomes" id="UP000594836"/>
    </source>
</evidence>
<proteinExistence type="predicted"/>
<dbReference type="Proteomes" id="UP000594836">
    <property type="component" value="Chromosome"/>
</dbReference>
<accession>A0A7T3A9E4</accession>
<evidence type="ECO:0000313" key="1">
    <source>
        <dbReference type="EMBL" id="QPT08581.1"/>
    </source>
</evidence>